<protein>
    <submittedName>
        <fullName evidence="4">Unconventional myosin-VI-like</fullName>
    </submittedName>
</protein>
<evidence type="ECO:0000259" key="2">
    <source>
        <dbReference type="Pfam" id="PF21521"/>
    </source>
</evidence>
<dbReference type="OrthoDB" id="6108017at2759"/>
<feature type="non-terminal residue" evidence="4">
    <location>
        <position position="107"/>
    </location>
</feature>
<name>A0A6I9MML3_9TELE</name>
<evidence type="ECO:0000313" key="3">
    <source>
        <dbReference type="Proteomes" id="UP000504611"/>
    </source>
</evidence>
<evidence type="ECO:0000256" key="1">
    <source>
        <dbReference type="SAM" id="MobiDB-lite"/>
    </source>
</evidence>
<dbReference type="Pfam" id="PF21521">
    <property type="entry name" value="MYO6_lever"/>
    <property type="match status" value="1"/>
</dbReference>
<dbReference type="AlphaFoldDB" id="A0A6I9MML3"/>
<dbReference type="RefSeq" id="XP_010767564.1">
    <property type="nucleotide sequence ID" value="XM_010769262.1"/>
</dbReference>
<keyword evidence="3" id="KW-1185">Reference proteome</keyword>
<feature type="domain" description="Myosin VI lever arm" evidence="2">
    <location>
        <begin position="1"/>
        <end position="64"/>
    </location>
</feature>
<accession>A0A6I9MML3</accession>
<evidence type="ECO:0000313" key="4">
    <source>
        <dbReference type="RefSeq" id="XP_010767564.1"/>
    </source>
</evidence>
<organism evidence="3 4">
    <name type="scientific">Notothenia coriiceps</name>
    <name type="common">black rockcod</name>
    <dbReference type="NCBI Taxonomy" id="8208"/>
    <lineage>
        <taxon>Eukaryota</taxon>
        <taxon>Metazoa</taxon>
        <taxon>Chordata</taxon>
        <taxon>Craniata</taxon>
        <taxon>Vertebrata</taxon>
        <taxon>Euteleostomi</taxon>
        <taxon>Actinopterygii</taxon>
        <taxon>Neopterygii</taxon>
        <taxon>Teleostei</taxon>
        <taxon>Neoteleostei</taxon>
        <taxon>Acanthomorphata</taxon>
        <taxon>Eupercaria</taxon>
        <taxon>Perciformes</taxon>
        <taxon>Notothenioidei</taxon>
        <taxon>Nototheniidae</taxon>
        <taxon>Notothenia</taxon>
    </lineage>
</organism>
<dbReference type="Gene3D" id="6.10.220.10">
    <property type="match status" value="1"/>
</dbReference>
<gene>
    <name evidence="4" type="primary">LOC104943797</name>
</gene>
<sequence>MDRFSEVISGLKEGKQEMTKQIQDLEGTIDSLMIKIKSTIMTRMEIDHEFKALVTRSEQLLTAMQNKKKEEEERDRLKKIQEEMEREKKRRDEEDQQRKQDEDDRRL</sequence>
<proteinExistence type="predicted"/>
<reference evidence="4" key="1">
    <citation type="submission" date="2025-08" db="UniProtKB">
        <authorList>
            <consortium name="RefSeq"/>
        </authorList>
    </citation>
    <scope>IDENTIFICATION</scope>
    <source>
        <tissue evidence="4">Muscle</tissue>
    </source>
</reference>
<dbReference type="Proteomes" id="UP000504611">
    <property type="component" value="Unplaced"/>
</dbReference>
<dbReference type="InterPro" id="IPR049016">
    <property type="entry name" value="MYO6_lever"/>
</dbReference>
<feature type="compositionally biased region" description="Basic and acidic residues" evidence="1">
    <location>
        <begin position="67"/>
        <end position="107"/>
    </location>
</feature>
<dbReference type="KEGG" id="ncc:104943797"/>
<feature type="region of interest" description="Disordered" evidence="1">
    <location>
        <begin position="64"/>
        <end position="107"/>
    </location>
</feature>
<dbReference type="GeneID" id="104943797"/>